<evidence type="ECO:0000256" key="1">
    <source>
        <dbReference type="ARBA" id="ARBA00001298"/>
    </source>
</evidence>
<comment type="similarity">
    <text evidence="7">Belongs to the dTDP-4-dehydrorhamnose 3,5-epimerase family.</text>
</comment>
<reference evidence="8 9" key="1">
    <citation type="submission" date="2016-10" db="EMBL/GenBank/DDBJ databases">
        <authorList>
            <person name="de Groot N.N."/>
        </authorList>
    </citation>
    <scope>NUCLEOTIDE SEQUENCE [LARGE SCALE GENOMIC DNA]</scope>
    <source>
        <strain evidence="8 9">DSM 26880</strain>
    </source>
</reference>
<protein>
    <recommendedName>
        <fullName evidence="4 7">dTDP-4-dehydrorhamnose 3,5-epimerase</fullName>
        <ecNumber evidence="3 7">5.1.3.13</ecNumber>
    </recommendedName>
    <alternativeName>
        <fullName evidence="7">Thymidine diphospho-4-keto-rhamnose 3,5-epimerase</fullName>
    </alternativeName>
</protein>
<comment type="pathway">
    <text evidence="7">Carbohydrate biosynthesis; dTDP-L-rhamnose biosynthesis.</text>
</comment>
<accession>A0A1H3EZY2</accession>
<dbReference type="PANTHER" id="PTHR21047">
    <property type="entry name" value="DTDP-6-DEOXY-D-GLUCOSE-3,5 EPIMERASE"/>
    <property type="match status" value="1"/>
</dbReference>
<comment type="catalytic activity">
    <reaction evidence="1 7">
        <text>dTDP-4-dehydro-6-deoxy-alpha-D-glucose = dTDP-4-dehydro-beta-L-rhamnose</text>
        <dbReference type="Rhea" id="RHEA:16969"/>
        <dbReference type="ChEBI" id="CHEBI:57649"/>
        <dbReference type="ChEBI" id="CHEBI:62830"/>
        <dbReference type="EC" id="5.1.3.13"/>
    </reaction>
</comment>
<dbReference type="PANTHER" id="PTHR21047:SF2">
    <property type="entry name" value="THYMIDINE DIPHOSPHO-4-KETO-RHAMNOSE 3,5-EPIMERASE"/>
    <property type="match status" value="1"/>
</dbReference>
<keyword evidence="9" id="KW-1185">Reference proteome</keyword>
<dbReference type="SUPFAM" id="SSF51182">
    <property type="entry name" value="RmlC-like cupins"/>
    <property type="match status" value="1"/>
</dbReference>
<dbReference type="RefSeq" id="WP_089877507.1">
    <property type="nucleotide sequence ID" value="NZ_FNPF01000001.1"/>
</dbReference>
<dbReference type="Proteomes" id="UP000199286">
    <property type="component" value="Unassembled WGS sequence"/>
</dbReference>
<keyword evidence="7" id="KW-0413">Isomerase</keyword>
<dbReference type="InterPro" id="IPR011051">
    <property type="entry name" value="RmlC_Cupin_sf"/>
</dbReference>
<sequence>MRIEPTDLPGLCLVTPRRYGDARGFFAETFNARTYARAGIDTVFVQDNHSVSEHAGTVRGLHFQAPPHAQAKLLRCGRGRLFDVALDLRVGSTTFGRWAGFELSAENGRQVFIPEGFAHGFMTLEPETEIVYKCSDFYAPESETALRWDDPGLAIVWPALDAPPVLSEKDAGAPCWADFTSPFVMAPA</sequence>
<feature type="active site" description="Proton acceptor" evidence="5">
    <location>
        <position position="62"/>
    </location>
</feature>
<dbReference type="EMBL" id="FNPF01000001">
    <property type="protein sequence ID" value="SDX83529.1"/>
    <property type="molecule type" value="Genomic_DNA"/>
</dbReference>
<proteinExistence type="inferred from homology"/>
<gene>
    <name evidence="8" type="ORF">SAMN05444340_10157</name>
</gene>
<feature type="active site" description="Proton donor" evidence="5">
    <location>
        <position position="132"/>
    </location>
</feature>
<organism evidence="8 9">
    <name type="scientific">Citreimonas salinaria</name>
    <dbReference type="NCBI Taxonomy" id="321339"/>
    <lineage>
        <taxon>Bacteria</taxon>
        <taxon>Pseudomonadati</taxon>
        <taxon>Pseudomonadota</taxon>
        <taxon>Alphaproteobacteria</taxon>
        <taxon>Rhodobacterales</taxon>
        <taxon>Roseobacteraceae</taxon>
        <taxon>Citreimonas</taxon>
    </lineage>
</organism>
<name>A0A1H3EZY2_9RHOB</name>
<dbReference type="NCBIfam" id="TIGR01221">
    <property type="entry name" value="rmlC"/>
    <property type="match status" value="1"/>
</dbReference>
<dbReference type="GO" id="GO:0008830">
    <property type="term" value="F:dTDP-4-dehydrorhamnose 3,5-epimerase activity"/>
    <property type="evidence" value="ECO:0007669"/>
    <property type="project" value="UniProtKB-UniRule"/>
</dbReference>
<evidence type="ECO:0000256" key="6">
    <source>
        <dbReference type="PIRSR" id="PIRSR600888-3"/>
    </source>
</evidence>
<evidence type="ECO:0000256" key="2">
    <source>
        <dbReference type="ARBA" id="ARBA00001997"/>
    </source>
</evidence>
<dbReference type="AlphaFoldDB" id="A0A1H3EZY2"/>
<dbReference type="UniPathway" id="UPA00124"/>
<dbReference type="CDD" id="cd00438">
    <property type="entry name" value="cupin_RmlC"/>
    <property type="match status" value="1"/>
</dbReference>
<dbReference type="Pfam" id="PF00908">
    <property type="entry name" value="dTDP_sugar_isom"/>
    <property type="match status" value="1"/>
</dbReference>
<evidence type="ECO:0000256" key="7">
    <source>
        <dbReference type="RuleBase" id="RU364069"/>
    </source>
</evidence>
<evidence type="ECO:0000256" key="5">
    <source>
        <dbReference type="PIRSR" id="PIRSR600888-1"/>
    </source>
</evidence>
<dbReference type="GO" id="GO:0019305">
    <property type="term" value="P:dTDP-rhamnose biosynthetic process"/>
    <property type="evidence" value="ECO:0007669"/>
    <property type="project" value="UniProtKB-UniRule"/>
</dbReference>
<evidence type="ECO:0000313" key="9">
    <source>
        <dbReference type="Proteomes" id="UP000199286"/>
    </source>
</evidence>
<dbReference type="EC" id="5.1.3.13" evidence="3 7"/>
<evidence type="ECO:0000313" key="8">
    <source>
        <dbReference type="EMBL" id="SDX83529.1"/>
    </source>
</evidence>
<dbReference type="STRING" id="321339.SAMN05444340_10157"/>
<evidence type="ECO:0000256" key="3">
    <source>
        <dbReference type="ARBA" id="ARBA00012098"/>
    </source>
</evidence>
<evidence type="ECO:0000256" key="4">
    <source>
        <dbReference type="ARBA" id="ARBA00019595"/>
    </source>
</evidence>
<dbReference type="Gene3D" id="2.60.120.10">
    <property type="entry name" value="Jelly Rolls"/>
    <property type="match status" value="1"/>
</dbReference>
<feature type="site" description="Participates in a stacking interaction with the thymidine ring of dTDP-4-oxo-6-deoxyglucose" evidence="6">
    <location>
        <position position="138"/>
    </location>
</feature>
<comment type="subunit">
    <text evidence="7">Homodimer.</text>
</comment>
<dbReference type="InterPro" id="IPR014710">
    <property type="entry name" value="RmlC-like_jellyroll"/>
</dbReference>
<dbReference type="OrthoDB" id="9800680at2"/>
<dbReference type="GO" id="GO:0000271">
    <property type="term" value="P:polysaccharide biosynthetic process"/>
    <property type="evidence" value="ECO:0007669"/>
    <property type="project" value="TreeGrafter"/>
</dbReference>
<comment type="function">
    <text evidence="2 7">Catalyzes the epimerization of the C3' and C5'positions of dTDP-6-deoxy-D-xylo-4-hexulose, forming dTDP-6-deoxy-L-lyxo-4-hexulose.</text>
</comment>
<dbReference type="InterPro" id="IPR000888">
    <property type="entry name" value="RmlC-like"/>
</dbReference>
<dbReference type="GO" id="GO:0005829">
    <property type="term" value="C:cytosol"/>
    <property type="evidence" value="ECO:0007669"/>
    <property type="project" value="TreeGrafter"/>
</dbReference>